<accession>A0A6G4AWW2</accession>
<feature type="compositionally biased region" description="Basic and acidic residues" evidence="1">
    <location>
        <begin position="1"/>
        <end position="14"/>
    </location>
</feature>
<dbReference type="Proteomes" id="UP000476310">
    <property type="component" value="Unassembled WGS sequence"/>
</dbReference>
<evidence type="ECO:0000313" key="2">
    <source>
        <dbReference type="EMBL" id="NEW77738.1"/>
    </source>
</evidence>
<organism evidence="2 3">
    <name type="scientific">Streptomyces rhizosphaericus</name>
    <dbReference type="NCBI Taxonomy" id="114699"/>
    <lineage>
        <taxon>Bacteria</taxon>
        <taxon>Bacillati</taxon>
        <taxon>Actinomycetota</taxon>
        <taxon>Actinomycetes</taxon>
        <taxon>Kitasatosporales</taxon>
        <taxon>Streptomycetaceae</taxon>
        <taxon>Streptomyces</taxon>
        <taxon>Streptomyces violaceusniger group</taxon>
    </lineage>
</organism>
<evidence type="ECO:0000313" key="3">
    <source>
        <dbReference type="Proteomes" id="UP000476310"/>
    </source>
</evidence>
<name>A0A6G4AWW2_9ACTN</name>
<dbReference type="RefSeq" id="WP_164437301.1">
    <property type="nucleotide sequence ID" value="NZ_JAAIKT010000146.1"/>
</dbReference>
<dbReference type="EMBL" id="JAAIKT010000146">
    <property type="protein sequence ID" value="NEW77738.1"/>
    <property type="molecule type" value="Genomic_DNA"/>
</dbReference>
<feature type="region of interest" description="Disordered" evidence="1">
    <location>
        <begin position="1"/>
        <end position="34"/>
    </location>
</feature>
<evidence type="ECO:0000256" key="1">
    <source>
        <dbReference type="SAM" id="MobiDB-lite"/>
    </source>
</evidence>
<protein>
    <submittedName>
        <fullName evidence="2">Uncharacterized protein</fullName>
    </submittedName>
</protein>
<sequence>MRDVGHAESMRRDAPPSVVLGDHGSGRRRAGRATATRHFRHVAFDQLIRASHQQLIPLTAMRGEHTEDK</sequence>
<comment type="caution">
    <text evidence="2">The sequence shown here is derived from an EMBL/GenBank/DDBJ whole genome shotgun (WGS) entry which is preliminary data.</text>
</comment>
<proteinExistence type="predicted"/>
<reference evidence="2" key="1">
    <citation type="submission" date="2020-02" db="EMBL/GenBank/DDBJ databases">
        <title>A new Streptomyces sp. for controlling soil-borne diseases.</title>
        <authorList>
            <person name="Li X."/>
            <person name="Tian Y."/>
            <person name="Gao K."/>
        </authorList>
    </citation>
    <scope>NUCLEOTIDE SEQUENCE [LARGE SCALE GENOMIC DNA]</scope>
    <source>
        <strain evidence="2">0250</strain>
    </source>
</reference>
<dbReference type="AlphaFoldDB" id="A0A6G4AWW2"/>
<keyword evidence="3" id="KW-1185">Reference proteome</keyword>
<gene>
    <name evidence="2" type="ORF">G4H13_47420</name>
</gene>